<keyword evidence="8" id="KW-0325">Glycoprotein</keyword>
<feature type="chain" id="PRO_5018089538" evidence="10">
    <location>
        <begin position="22"/>
        <end position="785"/>
    </location>
</feature>
<evidence type="ECO:0000313" key="12">
    <source>
        <dbReference type="Ensembl" id="ENSCSEP00000025481.1"/>
    </source>
</evidence>
<evidence type="ECO:0000313" key="13">
    <source>
        <dbReference type="Proteomes" id="UP000265120"/>
    </source>
</evidence>
<feature type="region of interest" description="Disordered" evidence="9">
    <location>
        <begin position="725"/>
        <end position="751"/>
    </location>
</feature>
<reference evidence="12" key="2">
    <citation type="submission" date="2025-08" db="UniProtKB">
        <authorList>
            <consortium name="Ensembl"/>
        </authorList>
    </citation>
    <scope>IDENTIFICATION</scope>
</reference>
<evidence type="ECO:0000256" key="7">
    <source>
        <dbReference type="ARBA" id="ARBA00023170"/>
    </source>
</evidence>
<dbReference type="PANTHER" id="PTHR15583:SF13">
    <property type="entry name" value="INTERLEUKIN-17 RECEPTOR A"/>
    <property type="match status" value="1"/>
</dbReference>
<reference evidence="12" key="3">
    <citation type="submission" date="2025-09" db="UniProtKB">
        <authorList>
            <consortium name="Ensembl"/>
        </authorList>
    </citation>
    <scope>IDENTIFICATION</scope>
</reference>
<dbReference type="InterPro" id="IPR038683">
    <property type="entry name" value="IL17RA/B_FnIII-like_1_sf"/>
</dbReference>
<comment type="subcellular location">
    <subcellularLocation>
        <location evidence="1">Cell membrane</location>
        <topology evidence="1">Single-pass type I membrane protein</topology>
    </subcellularLocation>
</comment>
<dbReference type="GO" id="GO:0030368">
    <property type="term" value="F:interleukin-17 receptor activity"/>
    <property type="evidence" value="ECO:0007669"/>
    <property type="project" value="InterPro"/>
</dbReference>
<evidence type="ECO:0000256" key="10">
    <source>
        <dbReference type="SAM" id="SignalP"/>
    </source>
</evidence>
<name>A0A3P8WIZ6_CYNSE</name>
<feature type="signal peptide" evidence="10">
    <location>
        <begin position="1"/>
        <end position="21"/>
    </location>
</feature>
<dbReference type="AlphaFoldDB" id="A0A3P8WIZ6"/>
<dbReference type="Pfam" id="PF08357">
    <property type="entry name" value="SEFIR"/>
    <property type="match status" value="1"/>
</dbReference>
<keyword evidence="3" id="KW-0812">Transmembrane</keyword>
<keyword evidence="13" id="KW-1185">Reference proteome</keyword>
<dbReference type="Pfam" id="PF16556">
    <property type="entry name" value="IL17R_fnIII_D1"/>
    <property type="match status" value="1"/>
</dbReference>
<evidence type="ECO:0000259" key="11">
    <source>
        <dbReference type="PROSITE" id="PS51534"/>
    </source>
</evidence>
<dbReference type="Ensembl" id="ENSCSET00000025818.1">
    <property type="protein sequence ID" value="ENSCSEP00000025481.1"/>
    <property type="gene ID" value="ENSCSEG00000016241.1"/>
</dbReference>
<dbReference type="GO" id="GO:0005886">
    <property type="term" value="C:plasma membrane"/>
    <property type="evidence" value="ECO:0007669"/>
    <property type="project" value="UniProtKB-SubCell"/>
</dbReference>
<proteinExistence type="predicted"/>
<dbReference type="PROSITE" id="PS51534">
    <property type="entry name" value="SEFIR"/>
    <property type="match status" value="1"/>
</dbReference>
<sequence length="785" mass="88524">MSLTGALLLLWLFLCASLSSALRVSKWPPLNCSTQVTFCNCVDINWLDRNKYTPSGPDELQVSVDTRADEAGRLQPVLVAKWKLRDDGSIGYLKATELEILVMSTNQNLCVRYSFRDRLPMRSPSGERWSWFADMVVLQPEQSYLVSVFNIPKPEVGHSNYDVSKKVSVPGCQDPTMRETQFCINRGSQWQSNIRVTQISAALAVSFSPDSRCEKYTVLVQCDSFQQKDNSSTLKTSFSLDKWPRSCCQFDVEIKPLFPQCGEDCVRHKRTLDICPAPSPTPDPPVSPALLYTLVTVAVVCVLTAASLCFLCRKSGEIRRYDTYHDTLKQPPKVLVIYSQDHHLYRDIVLKLCAFLQAKCGTKVLVDLLDSSSIGLMGRIPWLEWQRQQLQNPCDKVLVLCSRGVQAKWRALCGQGRVMLREDLLSPTDDMLVPFLHLFLPDMHQVGMQGRYLVAYFDGISSDRDVPSVFDIMVRYKLMKHFEELFFCLLDIEKYQPDHVMKVEGIGGDEYFNCPSGKDLKNAIERFQAYQLENPDWFERECVEGEEEIMAEANLLMSQIQTPPVLECVPLIRGGSPVFIQEVEICENNSSVHVLTPELNPPHPLSLANSFTSVIHPGDKHQCPSSLDELSSDRWYPYVHCPQSLCPPQPVLRPDWFPRPVGQIPCEVDSDDSQLISHLGPRLLVPQNSLDSIQSSSSVPNMQVDHFPPSHVPVSCSLPVEVDEDEVLGPSGKGPNSGSDQGYSSKISSQHEHVLKENQLMALTRLQEELFQQNLRDLDLVPEGN</sequence>
<dbReference type="Gene3D" id="3.40.50.11530">
    <property type="match status" value="1"/>
</dbReference>
<keyword evidence="4 10" id="KW-0732">Signal</keyword>
<feature type="domain" description="SEFIR" evidence="11">
    <location>
        <begin position="331"/>
        <end position="487"/>
    </location>
</feature>
<evidence type="ECO:0000256" key="4">
    <source>
        <dbReference type="ARBA" id="ARBA00022729"/>
    </source>
</evidence>
<keyword evidence="2" id="KW-1003">Cell membrane</keyword>
<evidence type="ECO:0000256" key="2">
    <source>
        <dbReference type="ARBA" id="ARBA00022475"/>
    </source>
</evidence>
<organism evidence="12 13">
    <name type="scientific">Cynoglossus semilaevis</name>
    <name type="common">Tongue sole</name>
    <dbReference type="NCBI Taxonomy" id="244447"/>
    <lineage>
        <taxon>Eukaryota</taxon>
        <taxon>Metazoa</taxon>
        <taxon>Chordata</taxon>
        <taxon>Craniata</taxon>
        <taxon>Vertebrata</taxon>
        <taxon>Euteleostomi</taxon>
        <taxon>Actinopterygii</taxon>
        <taxon>Neopterygii</taxon>
        <taxon>Teleostei</taxon>
        <taxon>Neoteleostei</taxon>
        <taxon>Acanthomorphata</taxon>
        <taxon>Carangaria</taxon>
        <taxon>Pleuronectiformes</taxon>
        <taxon>Pleuronectoidei</taxon>
        <taxon>Cynoglossidae</taxon>
        <taxon>Cynoglossinae</taxon>
        <taxon>Cynoglossus</taxon>
    </lineage>
</organism>
<evidence type="ECO:0000256" key="3">
    <source>
        <dbReference type="ARBA" id="ARBA00022692"/>
    </source>
</evidence>
<protein>
    <submittedName>
        <fullName evidence="12">Interleukin 17 receptor A</fullName>
    </submittedName>
</protein>
<dbReference type="InterPro" id="IPR032356">
    <property type="entry name" value="IL17R_A/B_N"/>
</dbReference>
<dbReference type="FunFam" id="3.40.50.11530:FF:000002">
    <property type="entry name" value="Interleukin 17 receptor A"/>
    <property type="match status" value="1"/>
</dbReference>
<reference evidence="12 13" key="1">
    <citation type="journal article" date="2014" name="Nat. Genet.">
        <title>Whole-genome sequence of a flatfish provides insights into ZW sex chromosome evolution and adaptation to a benthic lifestyle.</title>
        <authorList>
            <person name="Chen S."/>
            <person name="Zhang G."/>
            <person name="Shao C."/>
            <person name="Huang Q."/>
            <person name="Liu G."/>
            <person name="Zhang P."/>
            <person name="Song W."/>
            <person name="An N."/>
            <person name="Chalopin D."/>
            <person name="Volff J.N."/>
            <person name="Hong Y."/>
            <person name="Li Q."/>
            <person name="Sha Z."/>
            <person name="Zhou H."/>
            <person name="Xie M."/>
            <person name="Yu Q."/>
            <person name="Liu Y."/>
            <person name="Xiang H."/>
            <person name="Wang N."/>
            <person name="Wu K."/>
            <person name="Yang C."/>
            <person name="Zhou Q."/>
            <person name="Liao X."/>
            <person name="Yang L."/>
            <person name="Hu Q."/>
            <person name="Zhang J."/>
            <person name="Meng L."/>
            <person name="Jin L."/>
            <person name="Tian Y."/>
            <person name="Lian J."/>
            <person name="Yang J."/>
            <person name="Miao G."/>
            <person name="Liu S."/>
            <person name="Liang Z."/>
            <person name="Yan F."/>
            <person name="Li Y."/>
            <person name="Sun B."/>
            <person name="Zhang H."/>
            <person name="Zhang J."/>
            <person name="Zhu Y."/>
            <person name="Du M."/>
            <person name="Zhao Y."/>
            <person name="Schartl M."/>
            <person name="Tang Q."/>
            <person name="Wang J."/>
        </authorList>
    </citation>
    <scope>NUCLEOTIDE SEQUENCE</scope>
</reference>
<keyword evidence="7" id="KW-0675">Receptor</keyword>
<dbReference type="InterPro" id="IPR013568">
    <property type="entry name" value="SEFIR_dom"/>
</dbReference>
<dbReference type="GeneTree" id="ENSGT00940000159018"/>
<dbReference type="PANTHER" id="PTHR15583">
    <property type="entry name" value="INTERLEUKIN-17 RECEPTOR"/>
    <property type="match status" value="1"/>
</dbReference>
<evidence type="ECO:0000256" key="8">
    <source>
        <dbReference type="ARBA" id="ARBA00023180"/>
    </source>
</evidence>
<feature type="compositionally biased region" description="Polar residues" evidence="9">
    <location>
        <begin position="734"/>
        <end position="748"/>
    </location>
</feature>
<dbReference type="Proteomes" id="UP000265120">
    <property type="component" value="Chromosome 8"/>
</dbReference>
<evidence type="ECO:0000256" key="6">
    <source>
        <dbReference type="ARBA" id="ARBA00023136"/>
    </source>
</evidence>
<dbReference type="Gene3D" id="2.60.40.2160">
    <property type="entry name" value="Interleukin-17 receptor A/B, fibronectin-III-like domain 1"/>
    <property type="match status" value="1"/>
</dbReference>
<dbReference type="InterPro" id="IPR043046">
    <property type="entry name" value="IL17RA/B_FnIII-like_2_sf"/>
</dbReference>
<evidence type="ECO:0000256" key="1">
    <source>
        <dbReference type="ARBA" id="ARBA00004251"/>
    </source>
</evidence>
<evidence type="ECO:0000256" key="9">
    <source>
        <dbReference type="SAM" id="MobiDB-lite"/>
    </source>
</evidence>
<keyword evidence="6" id="KW-0472">Membrane</keyword>
<dbReference type="OMA" id="EPGRIHQ"/>
<dbReference type="InterPro" id="IPR039465">
    <property type="entry name" value="IL-17_rcpt-like"/>
</dbReference>
<accession>A0A3P8WIZ6</accession>
<dbReference type="Gene3D" id="2.60.40.2150">
    <property type="entry name" value="Interleukin-17 receptor A/B, fibronectin-III-like domain 2"/>
    <property type="match status" value="1"/>
</dbReference>
<evidence type="ECO:0000256" key="5">
    <source>
        <dbReference type="ARBA" id="ARBA00022989"/>
    </source>
</evidence>
<keyword evidence="5" id="KW-1133">Transmembrane helix</keyword>